<protein>
    <recommendedName>
        <fullName evidence="3">Zinc-ribbon domain-containing protein</fullName>
    </recommendedName>
</protein>
<accession>D8PEB2</accession>
<keyword evidence="2" id="KW-1185">Reference proteome</keyword>
<evidence type="ECO:0008006" key="3">
    <source>
        <dbReference type="Google" id="ProtNLM"/>
    </source>
</evidence>
<dbReference type="KEGG" id="nde:NIDE1843"/>
<name>D8PEB2_9BACT</name>
<sequence>MNCTSCEAALPLRARFCPSCGAQIKLPEDPAFDEAVLQAAGCGDELTQPTAPAPLNHEALKTRLIDCYVNFSMARELSGWLQALGLPSTGTMHEQLTRLRQQADSLVLPAESLPRQTIWYLNRYDEKILAEICEELGIDNNGPKERQITRIYHAVGLREGWLQPLSEDAQNIITETFLPILMAVDHRNYDDLDQWVELGDLLDRESRNRLDHQGHGSAFMTVLIPSLLQEGQAVLLQHELKERVGTGL</sequence>
<dbReference type="HOGENOM" id="CLU_1118572_0_0_0"/>
<evidence type="ECO:0000313" key="1">
    <source>
        <dbReference type="EMBL" id="CBK41571.1"/>
    </source>
</evidence>
<reference evidence="1 2" key="1">
    <citation type="journal article" date="2010" name="Proc. Natl. Acad. Sci. U.S.A.">
        <title>A Nitrospira metagenome illuminates the physiology and evolution of globally important nitrite-oxidizing bacteria.</title>
        <authorList>
            <person name="Lucker S."/>
            <person name="Wagner M."/>
            <person name="Maixner F."/>
            <person name="Pelletier E."/>
            <person name="Koch H."/>
            <person name="Vacherie B."/>
            <person name="Rattei T."/>
            <person name="Sinninghe Damste J."/>
            <person name="Spieck E."/>
            <person name="Le Paslier D."/>
            <person name="Daims H."/>
        </authorList>
    </citation>
    <scope>NUCLEOTIDE SEQUENCE [LARGE SCALE GENOMIC DNA]</scope>
</reference>
<dbReference type="OrthoDB" id="9788304at2"/>
<organism evidence="1 2">
    <name type="scientific">Nitrospira defluvii</name>
    <dbReference type="NCBI Taxonomy" id="330214"/>
    <lineage>
        <taxon>Bacteria</taxon>
        <taxon>Pseudomonadati</taxon>
        <taxon>Nitrospirota</taxon>
        <taxon>Nitrospiria</taxon>
        <taxon>Nitrospirales</taxon>
        <taxon>Nitrospiraceae</taxon>
        <taxon>Nitrospira</taxon>
    </lineage>
</organism>
<evidence type="ECO:0000313" key="2">
    <source>
        <dbReference type="Proteomes" id="UP000001660"/>
    </source>
</evidence>
<dbReference type="AlphaFoldDB" id="D8PEB2"/>
<dbReference type="Proteomes" id="UP000001660">
    <property type="component" value="Chromosome"/>
</dbReference>
<proteinExistence type="predicted"/>
<dbReference type="EMBL" id="FP929003">
    <property type="protein sequence ID" value="CBK41571.1"/>
    <property type="molecule type" value="Genomic_DNA"/>
</dbReference>
<gene>
    <name evidence="1" type="ORF">NIDE1843</name>
</gene>